<organism evidence="1 2">
    <name type="scientific">Fibrella aestuarina BUZ 2</name>
    <dbReference type="NCBI Taxonomy" id="1166018"/>
    <lineage>
        <taxon>Bacteria</taxon>
        <taxon>Pseudomonadati</taxon>
        <taxon>Bacteroidota</taxon>
        <taxon>Cytophagia</taxon>
        <taxon>Cytophagales</taxon>
        <taxon>Spirosomataceae</taxon>
        <taxon>Fibrella</taxon>
    </lineage>
</organism>
<accession>I0K7E2</accession>
<evidence type="ECO:0000313" key="1">
    <source>
        <dbReference type="EMBL" id="CCH00045.1"/>
    </source>
</evidence>
<keyword evidence="2" id="KW-1185">Reference proteome</keyword>
<dbReference type="AlphaFoldDB" id="I0K7E2"/>
<name>I0K7E2_9BACT</name>
<protein>
    <recommendedName>
        <fullName evidence="3">Response regulatory domain-containing protein</fullName>
    </recommendedName>
</protein>
<evidence type="ECO:0008006" key="3">
    <source>
        <dbReference type="Google" id="ProtNLM"/>
    </source>
</evidence>
<proteinExistence type="predicted"/>
<dbReference type="EMBL" id="HE796683">
    <property type="protein sequence ID" value="CCH00045.1"/>
    <property type="molecule type" value="Genomic_DNA"/>
</dbReference>
<gene>
    <name evidence="1" type="ORF">FAES_2036</name>
</gene>
<evidence type="ECO:0000313" key="2">
    <source>
        <dbReference type="Proteomes" id="UP000011058"/>
    </source>
</evidence>
<dbReference type="eggNOG" id="COG3947">
    <property type="taxonomic scope" value="Bacteria"/>
</dbReference>
<dbReference type="KEGG" id="fae:FAES_2036"/>
<dbReference type="InterPro" id="IPR011006">
    <property type="entry name" value="CheY-like_superfamily"/>
</dbReference>
<dbReference type="Proteomes" id="UP000011058">
    <property type="component" value="Chromosome"/>
</dbReference>
<dbReference type="HOGENOM" id="CLU_1719634_0_0_10"/>
<dbReference type="SUPFAM" id="SSF52172">
    <property type="entry name" value="CheY-like"/>
    <property type="match status" value="1"/>
</dbReference>
<reference evidence="1 2" key="1">
    <citation type="journal article" date="2012" name="J. Bacteriol.">
        <title>Genome Sequence of Fibrella aestuarina BUZ 2T, a Filamentous Marine Bacterium.</title>
        <authorList>
            <person name="Filippini M."/>
            <person name="Qi W."/>
            <person name="Blom J."/>
            <person name="Goesmann A."/>
            <person name="Smits T.H."/>
            <person name="Bagheri H.C."/>
        </authorList>
    </citation>
    <scope>NUCLEOTIDE SEQUENCE [LARGE SCALE GENOMIC DNA]</scope>
    <source>
        <strain evidence="2">BUZ 2T</strain>
    </source>
</reference>
<sequence length="152" mass="17748">MFEHAGQPHRCSHRWPHAPYRYHYDLLIRPYPLQQYHLLNYPLVGRRLLTYYLQRTGWLCEGSVGTFSEAMLESVLGNRDAILFLHLPDPDDNDLPGSFRDALCQHPAVIVTSPYPAHLFNWLPFRPFAFMTEPFSYDQFAACLEKYVAVFG</sequence>
<dbReference type="STRING" id="1166018.FAES_2036"/>